<keyword evidence="5" id="KW-1185">Reference proteome</keyword>
<dbReference type="GO" id="GO:0008410">
    <property type="term" value="F:CoA-transferase activity"/>
    <property type="evidence" value="ECO:0007669"/>
    <property type="project" value="InterPro"/>
</dbReference>
<dbReference type="SUPFAM" id="SSF100950">
    <property type="entry name" value="NagB/RpiA/CoA transferase-like"/>
    <property type="match status" value="2"/>
</dbReference>
<sequence length="520" mass="58131">MKIISYNDLEHIVKTGDVISIAALSVGNLPVEILKNLAEQHDENKKVNDLTFVVSNDISDFDDGFDLDSFVTRGMVKRIITSLVIASPFTVKAVKNNEIEMYFLPQGIIATQYRHQSSASPGMISKIGLNTVVDPRYSGGRANDVTREDIVSVIDIDGEEYLHYKFPEIDVALLRGTYADEKGNIYMTHESHLGEGYAAAAAARSNNGKIIVQVKEIIKNGSYNPKDVFIPAELVDYVVVNKNPKYHKQVIQDYYDPALAGHYRIAEPRQGFPEFDARKIILRRSAQFLSPGDGVSIGYGINNELSNLLREEKVDELVNLNIDTGIFGGMLGSGNRFGMNYNLDARIRHDMTWDFIFNNGLDIAYLSFAEIDRHGNVNVSAFGERLNGSGGFIDISQTVQTLIFSGTMVVGSKAECREKILEIKEEGHTRKFVDSVKSMDFNAAYSRQLGQQVYYVTERAVFELTDAGLKVIEIAPGLQLEKDVLSQMDFKPIIAEDIKVMDPEIYQETWGKLQYSIKGE</sequence>
<dbReference type="InterPro" id="IPR037171">
    <property type="entry name" value="NagB/RpiA_transferase-like"/>
</dbReference>
<dbReference type="GO" id="GO:0046952">
    <property type="term" value="P:ketone body catabolic process"/>
    <property type="evidence" value="ECO:0007669"/>
    <property type="project" value="InterPro"/>
</dbReference>
<dbReference type="PANTHER" id="PTHR43293:SF1">
    <property type="entry name" value="ACETATE COA-TRANSFERASE YDIF"/>
    <property type="match status" value="1"/>
</dbReference>
<dbReference type="OrthoDB" id="9805230at2"/>
<organism evidence="4 5">
    <name type="scientific">Salinicoccus sediminis</name>
    <dbReference type="NCBI Taxonomy" id="1432562"/>
    <lineage>
        <taxon>Bacteria</taxon>
        <taxon>Bacillati</taxon>
        <taxon>Bacillota</taxon>
        <taxon>Bacilli</taxon>
        <taxon>Bacillales</taxon>
        <taxon>Staphylococcaceae</taxon>
        <taxon>Salinicoccus</taxon>
    </lineage>
</organism>
<evidence type="ECO:0000256" key="3">
    <source>
        <dbReference type="PIRNR" id="PIRNR000858"/>
    </source>
</evidence>
<dbReference type="InterPro" id="IPR004165">
    <property type="entry name" value="CoA_trans_fam_I"/>
</dbReference>
<evidence type="ECO:0000256" key="1">
    <source>
        <dbReference type="ARBA" id="ARBA00007154"/>
    </source>
</evidence>
<protein>
    <submittedName>
        <fullName evidence="4">CoA-transferase</fullName>
    </submittedName>
</protein>
<comment type="caution">
    <text evidence="4">The sequence shown here is derived from an EMBL/GenBank/DDBJ whole genome shotgun (WGS) entry which is preliminary data.</text>
</comment>
<evidence type="ECO:0000313" key="4">
    <source>
        <dbReference type="EMBL" id="KKK35851.1"/>
    </source>
</evidence>
<dbReference type="SMART" id="SM00882">
    <property type="entry name" value="CoA_trans"/>
    <property type="match status" value="1"/>
</dbReference>
<evidence type="ECO:0000256" key="2">
    <source>
        <dbReference type="ARBA" id="ARBA00022679"/>
    </source>
</evidence>
<dbReference type="Proteomes" id="UP000034287">
    <property type="component" value="Unassembled WGS sequence"/>
</dbReference>
<reference evidence="4 5" key="1">
    <citation type="submission" date="2015-04" db="EMBL/GenBank/DDBJ databases">
        <title>Taxonomic description and genome sequence of Salinicoccus sediminis sp. nov., a novel hyper halotolerant bacterium isolated from marine sediment.</title>
        <authorList>
            <person name="Mathan Kumar R."/>
            <person name="Kaur G."/>
            <person name="Kumar N."/>
            <person name="Kumar A."/>
            <person name="Singh N.K."/>
            <person name="Kaur N."/>
            <person name="Mayilraj S."/>
        </authorList>
    </citation>
    <scope>NUCLEOTIDE SEQUENCE [LARGE SCALE GENOMIC DNA]</scope>
    <source>
        <strain evidence="4 5">SV-16</strain>
    </source>
</reference>
<evidence type="ECO:0000313" key="5">
    <source>
        <dbReference type="Proteomes" id="UP000034287"/>
    </source>
</evidence>
<dbReference type="STRING" id="1432562.WN59_03280"/>
<keyword evidence="2 3" id="KW-0808">Transferase</keyword>
<dbReference type="Pfam" id="PF01144">
    <property type="entry name" value="CoA_trans"/>
    <property type="match status" value="1"/>
</dbReference>
<accession>A0A0M2SQC8</accession>
<comment type="similarity">
    <text evidence="1 3">Belongs to the 3-oxoacid CoA-transferase family.</text>
</comment>
<dbReference type="Gene3D" id="3.40.1080.10">
    <property type="entry name" value="Glutaconate Coenzyme A-transferase"/>
    <property type="match status" value="2"/>
</dbReference>
<name>A0A0M2SQC8_9STAP</name>
<gene>
    <name evidence="4" type="ORF">WN59_03280</name>
</gene>
<dbReference type="PANTHER" id="PTHR43293">
    <property type="entry name" value="ACETATE COA-TRANSFERASE YDIF"/>
    <property type="match status" value="1"/>
</dbReference>
<dbReference type="EMBL" id="LAYZ01000001">
    <property type="protein sequence ID" value="KKK35851.1"/>
    <property type="molecule type" value="Genomic_DNA"/>
</dbReference>
<dbReference type="InterPro" id="IPR014388">
    <property type="entry name" value="3-oxoacid_CoA-transferase"/>
</dbReference>
<dbReference type="RefSeq" id="WP_046512495.1">
    <property type="nucleotide sequence ID" value="NZ_LAYZ01000001.1"/>
</dbReference>
<proteinExistence type="inferred from homology"/>
<dbReference type="PATRIC" id="fig|1432562.3.peg.674"/>
<dbReference type="PIRSF" id="PIRSF000858">
    <property type="entry name" value="SCOT-t"/>
    <property type="match status" value="1"/>
</dbReference>
<dbReference type="AlphaFoldDB" id="A0A0M2SQC8"/>